<dbReference type="PANTHER" id="PTHR33490">
    <property type="entry name" value="BLR5614 PROTEIN-RELATED"/>
    <property type="match status" value="1"/>
</dbReference>
<dbReference type="InterPro" id="IPR002931">
    <property type="entry name" value="Transglutaminase-like"/>
</dbReference>
<dbReference type="PANTHER" id="PTHR33490:SF12">
    <property type="entry name" value="BLL5557 PROTEIN"/>
    <property type="match status" value="1"/>
</dbReference>
<dbReference type="Gene3D" id="3.10.620.30">
    <property type="match status" value="1"/>
</dbReference>
<proteinExistence type="predicted"/>
<dbReference type="SMART" id="SM00460">
    <property type="entry name" value="TGc"/>
    <property type="match status" value="1"/>
</dbReference>
<dbReference type="Gene3D" id="2.60.40.2250">
    <property type="match status" value="1"/>
</dbReference>
<dbReference type="KEGG" id="tfl:RPIT_03485"/>
<keyword evidence="3" id="KW-1185">Reference proteome</keyword>
<evidence type="ECO:0000259" key="1">
    <source>
        <dbReference type="SMART" id="SM00460"/>
    </source>
</evidence>
<dbReference type="OrthoDB" id="5438043at2"/>
<dbReference type="Proteomes" id="UP000188324">
    <property type="component" value="Chromosome"/>
</dbReference>
<sequence length="267" mass="29132">MTSRHVSSTLIVDVRQPADLVFSVAVSSEYPEVRETLSFRVGDEDVAVEEVVAPSGSRLHRLRETPVGSLTVDYTAAVHGRSPEPPLLGIDEILYTRPSRYCDSDRLANLAHAHFEGLTGRELVRAVTDWVSTNIAYRPGSSRVVDGALETYLDRAGVCRDYAHLVVALLRGRNVPARMASVYAPGLKPMDFHAVAEVFLEGRWHVIDATGLAPRQSMVRICTGRDAADTAFMTTLGGRTVLTSMTVNAWVDGDLPVDDRSEPATLS</sequence>
<dbReference type="STRING" id="1610493.RPIT_03485"/>
<gene>
    <name evidence="2" type="ORF">RPIT_03485</name>
</gene>
<dbReference type="SUPFAM" id="SSF54001">
    <property type="entry name" value="Cysteine proteinases"/>
    <property type="match status" value="1"/>
</dbReference>
<feature type="domain" description="Transglutaminase-like" evidence="1">
    <location>
        <begin position="151"/>
        <end position="211"/>
    </location>
</feature>
<evidence type="ECO:0000313" key="2">
    <source>
        <dbReference type="EMBL" id="AQP43991.1"/>
    </source>
</evidence>
<name>A0A1Q2CD17_9ACTN</name>
<dbReference type="AlphaFoldDB" id="A0A1Q2CD17"/>
<dbReference type="InterPro" id="IPR038765">
    <property type="entry name" value="Papain-like_cys_pep_sf"/>
</dbReference>
<protein>
    <submittedName>
        <fullName evidence="2">Transglutaminase</fullName>
    </submittedName>
</protein>
<organism evidence="2 3">
    <name type="scientific">Tessaracoccus flavus</name>
    <dbReference type="NCBI Taxonomy" id="1610493"/>
    <lineage>
        <taxon>Bacteria</taxon>
        <taxon>Bacillati</taxon>
        <taxon>Actinomycetota</taxon>
        <taxon>Actinomycetes</taxon>
        <taxon>Propionibacteriales</taxon>
        <taxon>Propionibacteriaceae</taxon>
        <taxon>Tessaracoccus</taxon>
    </lineage>
</organism>
<dbReference type="Pfam" id="PF01841">
    <property type="entry name" value="Transglut_core"/>
    <property type="match status" value="1"/>
</dbReference>
<evidence type="ECO:0000313" key="3">
    <source>
        <dbReference type="Proteomes" id="UP000188324"/>
    </source>
</evidence>
<reference evidence="2 3" key="1">
    <citation type="journal article" date="2016" name="Int. J. Syst. Evol. Microbiol.">
        <title>Tessaracoccus flavus sp. nov., isolated from the drainage system of a lindane-producing factory.</title>
        <authorList>
            <person name="Kumari R."/>
            <person name="Singh P."/>
            <person name="Schumann P."/>
            <person name="Lal R."/>
        </authorList>
    </citation>
    <scope>NUCLEOTIDE SEQUENCE [LARGE SCALE GENOMIC DNA]</scope>
    <source>
        <strain evidence="2 3">RP1T</strain>
    </source>
</reference>
<dbReference type="EMBL" id="CP019605">
    <property type="protein sequence ID" value="AQP43991.1"/>
    <property type="molecule type" value="Genomic_DNA"/>
</dbReference>
<dbReference type="RefSeq" id="WP_093664660.1">
    <property type="nucleotide sequence ID" value="NZ_CP019605.1"/>
</dbReference>
<accession>A0A1Q2CD17</accession>